<protein>
    <recommendedName>
        <fullName evidence="3">Coenzyme Q-binding protein COQ10 START domain-containing protein</fullName>
    </recommendedName>
</protein>
<evidence type="ECO:0000256" key="1">
    <source>
        <dbReference type="SAM" id="MobiDB-lite"/>
    </source>
</evidence>
<feature type="region of interest" description="Disordered" evidence="1">
    <location>
        <begin position="1"/>
        <end position="36"/>
    </location>
</feature>
<dbReference type="Pfam" id="PF10604">
    <property type="entry name" value="Polyketide_cyc2"/>
    <property type="match status" value="1"/>
</dbReference>
<dbReference type="InterPro" id="IPR019587">
    <property type="entry name" value="Polyketide_cyclase/dehydratase"/>
</dbReference>
<reference evidence="2" key="1">
    <citation type="submission" date="2020-02" db="EMBL/GenBank/DDBJ databases">
        <authorList>
            <person name="Meier V. D."/>
        </authorList>
    </citation>
    <scope>NUCLEOTIDE SEQUENCE</scope>
    <source>
        <strain evidence="2">AVDCRST_MAG61</strain>
    </source>
</reference>
<proteinExistence type="predicted"/>
<feature type="compositionally biased region" description="Low complexity" evidence="1">
    <location>
        <begin position="1"/>
        <end position="14"/>
    </location>
</feature>
<dbReference type="PANTHER" id="PTHR39683:SF4">
    <property type="entry name" value="COENZYME Q-BINDING PROTEIN COQ10 START DOMAIN-CONTAINING PROTEIN"/>
    <property type="match status" value="1"/>
</dbReference>
<evidence type="ECO:0000313" key="2">
    <source>
        <dbReference type="EMBL" id="CAA9295925.1"/>
    </source>
</evidence>
<organism evidence="2">
    <name type="scientific">uncultured Friedmanniella sp</name>
    <dbReference type="NCBI Taxonomy" id="335381"/>
    <lineage>
        <taxon>Bacteria</taxon>
        <taxon>Bacillati</taxon>
        <taxon>Actinomycetota</taxon>
        <taxon>Actinomycetes</taxon>
        <taxon>Propionibacteriales</taxon>
        <taxon>Nocardioidaceae</taxon>
        <taxon>Friedmanniella</taxon>
        <taxon>environmental samples</taxon>
    </lineage>
</organism>
<dbReference type="PANTHER" id="PTHR39683">
    <property type="entry name" value="CONSERVED PROTEIN TB16.3"/>
    <property type="match status" value="1"/>
</dbReference>
<accession>A0A6J4K5S7</accession>
<gene>
    <name evidence="2" type="ORF">AVDCRST_MAG61-591</name>
</gene>
<dbReference type="CDD" id="cd07819">
    <property type="entry name" value="SRPBCC_2"/>
    <property type="match status" value="1"/>
</dbReference>
<dbReference type="AlphaFoldDB" id="A0A6J4K5S7"/>
<dbReference type="EMBL" id="CADCTT010000085">
    <property type="protein sequence ID" value="CAA9295925.1"/>
    <property type="molecule type" value="Genomic_DNA"/>
</dbReference>
<sequence length="168" mass="18338">MSSASRFLSTSSAAHSGRPTDPGERQRVADQTSGSIDIAAPPEAVMAVISDVEQYPAWVDSMSSAEILTSRDDRPETVRMVLEHPVVQDDYVLRYAWGSAAVSWRLVQGHLLKTMDGSYTVEPKGAGSTVTYRLSVAANLPMIGMFRRKAERTIIDGALRGLKRRVEG</sequence>
<dbReference type="SUPFAM" id="SSF55961">
    <property type="entry name" value="Bet v1-like"/>
    <property type="match status" value="1"/>
</dbReference>
<name>A0A6J4K5S7_9ACTN</name>
<dbReference type="Gene3D" id="3.30.530.20">
    <property type="match status" value="1"/>
</dbReference>
<dbReference type="InterPro" id="IPR023393">
    <property type="entry name" value="START-like_dom_sf"/>
</dbReference>
<evidence type="ECO:0008006" key="3">
    <source>
        <dbReference type="Google" id="ProtNLM"/>
    </source>
</evidence>